<reference evidence="2 3" key="2">
    <citation type="journal article" date="2012" name="Eukaryot. Cell">
        <title>Genome update of Botrytis cinerea strains B05.10 and T4.</title>
        <authorList>
            <person name="Staats M."/>
            <person name="van Kan J.A."/>
        </authorList>
    </citation>
    <scope>NUCLEOTIDE SEQUENCE [LARGE SCALE GENOMIC DNA]</scope>
    <source>
        <strain evidence="2 3">B05.10</strain>
    </source>
</reference>
<dbReference type="RefSeq" id="XP_001556577.1">
    <property type="nucleotide sequence ID" value="XM_001556527.2"/>
</dbReference>
<name>A0A384JW20_BOTFB</name>
<evidence type="ECO:0000256" key="1">
    <source>
        <dbReference type="SAM" id="MobiDB-lite"/>
    </source>
</evidence>
<reference evidence="2 3" key="1">
    <citation type="journal article" date="2011" name="PLoS Genet.">
        <title>Genomic analysis of the necrotrophic fungal pathogens Sclerotinia sclerotiorum and Botrytis cinerea.</title>
        <authorList>
            <person name="Amselem J."/>
            <person name="Cuomo C.A."/>
            <person name="van Kan J.A."/>
            <person name="Viaud M."/>
            <person name="Benito E.P."/>
            <person name="Couloux A."/>
            <person name="Coutinho P.M."/>
            <person name="de Vries R.P."/>
            <person name="Dyer P.S."/>
            <person name="Fillinger S."/>
            <person name="Fournier E."/>
            <person name="Gout L."/>
            <person name="Hahn M."/>
            <person name="Kohn L."/>
            <person name="Lapalu N."/>
            <person name="Plummer K.M."/>
            <person name="Pradier J.M."/>
            <person name="Quevillon E."/>
            <person name="Sharon A."/>
            <person name="Simon A."/>
            <person name="ten Have A."/>
            <person name="Tudzynski B."/>
            <person name="Tudzynski P."/>
            <person name="Wincker P."/>
            <person name="Andrew M."/>
            <person name="Anthouard V."/>
            <person name="Beever R.E."/>
            <person name="Beffa R."/>
            <person name="Benoit I."/>
            <person name="Bouzid O."/>
            <person name="Brault B."/>
            <person name="Chen Z."/>
            <person name="Choquer M."/>
            <person name="Collemare J."/>
            <person name="Cotton P."/>
            <person name="Danchin E.G."/>
            <person name="Da Silva C."/>
            <person name="Gautier A."/>
            <person name="Giraud C."/>
            <person name="Giraud T."/>
            <person name="Gonzalez C."/>
            <person name="Grossetete S."/>
            <person name="Guldener U."/>
            <person name="Henrissat B."/>
            <person name="Howlett B.J."/>
            <person name="Kodira C."/>
            <person name="Kretschmer M."/>
            <person name="Lappartient A."/>
            <person name="Leroch M."/>
            <person name="Levis C."/>
            <person name="Mauceli E."/>
            <person name="Neuveglise C."/>
            <person name="Oeser B."/>
            <person name="Pearson M."/>
            <person name="Poulain J."/>
            <person name="Poussereau N."/>
            <person name="Quesneville H."/>
            <person name="Rascle C."/>
            <person name="Schumacher J."/>
            <person name="Segurens B."/>
            <person name="Sexton A."/>
            <person name="Silva E."/>
            <person name="Sirven C."/>
            <person name="Soanes D.M."/>
            <person name="Talbot N.J."/>
            <person name="Templeton M."/>
            <person name="Yandava C."/>
            <person name="Yarden O."/>
            <person name="Zeng Q."/>
            <person name="Rollins J.A."/>
            <person name="Lebrun M.H."/>
            <person name="Dickman M."/>
        </authorList>
    </citation>
    <scope>NUCLEOTIDE SEQUENCE [LARGE SCALE GENOMIC DNA]</scope>
    <source>
        <strain evidence="2 3">B05.10</strain>
    </source>
</reference>
<evidence type="ECO:0000313" key="2">
    <source>
        <dbReference type="EMBL" id="ATZ54785.1"/>
    </source>
</evidence>
<reference evidence="2 3" key="3">
    <citation type="journal article" date="2017" name="Mol. Plant Pathol.">
        <title>A gapless genome sequence of the fungus Botrytis cinerea.</title>
        <authorList>
            <person name="Van Kan J.A."/>
            <person name="Stassen J.H."/>
            <person name="Mosbach A."/>
            <person name="Van Der Lee T.A."/>
            <person name="Faino L."/>
            <person name="Farmer A.D."/>
            <person name="Papasotiriou D.G."/>
            <person name="Zhou S."/>
            <person name="Seidl M.F."/>
            <person name="Cottam E."/>
            <person name="Edel D."/>
            <person name="Hahn M."/>
            <person name="Schwartz D.C."/>
            <person name="Dietrich R.A."/>
            <person name="Widdison S."/>
            <person name="Scalliet G."/>
        </authorList>
    </citation>
    <scope>NUCLEOTIDE SEQUENCE [LARGE SCALE GENOMIC DNA]</scope>
    <source>
        <strain evidence="2 3">B05.10</strain>
    </source>
</reference>
<organism evidence="2 3">
    <name type="scientific">Botryotinia fuckeliana (strain B05.10)</name>
    <name type="common">Noble rot fungus</name>
    <name type="synonym">Botrytis cinerea</name>
    <dbReference type="NCBI Taxonomy" id="332648"/>
    <lineage>
        <taxon>Eukaryota</taxon>
        <taxon>Fungi</taxon>
        <taxon>Dikarya</taxon>
        <taxon>Ascomycota</taxon>
        <taxon>Pezizomycotina</taxon>
        <taxon>Leotiomycetes</taxon>
        <taxon>Helotiales</taxon>
        <taxon>Sclerotiniaceae</taxon>
        <taxon>Botrytis</taxon>
    </lineage>
</organism>
<proteinExistence type="predicted"/>
<dbReference type="EMBL" id="CP009815">
    <property type="protein sequence ID" value="ATZ54785.1"/>
    <property type="molecule type" value="Genomic_DNA"/>
</dbReference>
<feature type="region of interest" description="Disordered" evidence="1">
    <location>
        <begin position="1"/>
        <end position="31"/>
    </location>
</feature>
<dbReference type="OrthoDB" id="3548159at2759"/>
<dbReference type="Proteomes" id="UP000001798">
    <property type="component" value="Chromosome 11"/>
</dbReference>
<dbReference type="KEGG" id="bfu:BCIN_11g01180"/>
<dbReference type="VEuPathDB" id="FungiDB:Bcin11g01180"/>
<dbReference type="AlphaFoldDB" id="A0A384JW20"/>
<keyword evidence="3" id="KW-1185">Reference proteome</keyword>
<dbReference type="GeneID" id="5437149"/>
<sequence length="139" mass="15582">MAPPSTPVSSSPRSSPSPPSAPRPNKFRDAIRPSFEMEQIIRESNDRYRGGIITLIAEDFEKKIGSRLNVKPNSKTAVSADSQTLVGVLPATSKPKNQRMKLTTDRRQIFYESAEWHASNDGFVETSEAEKEAEKRFWS</sequence>
<protein>
    <submittedName>
        <fullName evidence="2">Uncharacterized protein</fullName>
    </submittedName>
</protein>
<accession>A0A384JW20</accession>
<evidence type="ECO:0000313" key="3">
    <source>
        <dbReference type="Proteomes" id="UP000001798"/>
    </source>
</evidence>
<gene>
    <name evidence="2" type="ORF">BCIN_11g01180</name>
</gene>